<evidence type="ECO:0000256" key="4">
    <source>
        <dbReference type="ARBA" id="ARBA00023136"/>
    </source>
</evidence>
<evidence type="ECO:0000256" key="5">
    <source>
        <dbReference type="ARBA" id="ARBA00034769"/>
    </source>
</evidence>
<keyword evidence="4 6" id="KW-0472">Membrane</keyword>
<evidence type="ECO:0000256" key="1">
    <source>
        <dbReference type="ARBA" id="ARBA00004370"/>
    </source>
</evidence>
<keyword evidence="6" id="KW-0406">Ion transport</keyword>
<feature type="transmembrane region" description="Helical" evidence="6">
    <location>
        <begin position="73"/>
        <end position="90"/>
    </location>
</feature>
<comment type="similarity">
    <text evidence="5 6">Belongs to the anion channel-forming bestrophin (TC 1.A.46) family. Calcium-sensitive chloride channel subfamily.</text>
</comment>
<evidence type="ECO:0000256" key="3">
    <source>
        <dbReference type="ARBA" id="ARBA00022989"/>
    </source>
</evidence>
<dbReference type="Proteomes" id="UP000492821">
    <property type="component" value="Unassembled WGS sequence"/>
</dbReference>
<evidence type="ECO:0000313" key="8">
    <source>
        <dbReference type="Proteomes" id="UP000492821"/>
    </source>
</evidence>
<accession>A0A7E5A232</accession>
<keyword evidence="8" id="KW-1185">Reference proteome</keyword>
<feature type="region of interest" description="Disordered" evidence="7">
    <location>
        <begin position="397"/>
        <end position="420"/>
    </location>
</feature>
<evidence type="ECO:0000313" key="9">
    <source>
        <dbReference type="WBParaSite" id="Pan_g9129.t1"/>
    </source>
</evidence>
<feature type="compositionally biased region" description="Basic and acidic residues" evidence="7">
    <location>
        <begin position="400"/>
        <end position="420"/>
    </location>
</feature>
<proteinExistence type="inferred from homology"/>
<keyword evidence="3 6" id="KW-1133">Transmembrane helix</keyword>
<comment type="subcellular location">
    <subcellularLocation>
        <location evidence="6">Cell membrane</location>
        <topology evidence="6">Multi-pass membrane protein</topology>
    </subcellularLocation>
    <subcellularLocation>
        <location evidence="1">Membrane</location>
    </subcellularLocation>
</comment>
<keyword evidence="6" id="KW-0869">Chloride channel</keyword>
<evidence type="ECO:0000256" key="2">
    <source>
        <dbReference type="ARBA" id="ARBA00022692"/>
    </source>
</evidence>
<organism evidence="8 9">
    <name type="scientific">Panagrellus redivivus</name>
    <name type="common">Microworm</name>
    <dbReference type="NCBI Taxonomy" id="6233"/>
    <lineage>
        <taxon>Eukaryota</taxon>
        <taxon>Metazoa</taxon>
        <taxon>Ecdysozoa</taxon>
        <taxon>Nematoda</taxon>
        <taxon>Chromadorea</taxon>
        <taxon>Rhabditida</taxon>
        <taxon>Tylenchina</taxon>
        <taxon>Panagrolaimomorpha</taxon>
        <taxon>Panagrolaimoidea</taxon>
        <taxon>Panagrolaimidae</taxon>
        <taxon>Panagrellus</taxon>
    </lineage>
</organism>
<dbReference type="Pfam" id="PF01062">
    <property type="entry name" value="Bestrophin"/>
    <property type="match status" value="1"/>
</dbReference>
<dbReference type="PANTHER" id="PTHR10736">
    <property type="entry name" value="BESTROPHIN"/>
    <property type="match status" value="1"/>
</dbReference>
<dbReference type="AlphaFoldDB" id="A0A7E5A232"/>
<feature type="transmembrane region" description="Helical" evidence="6">
    <location>
        <begin position="266"/>
        <end position="283"/>
    </location>
</feature>
<keyword evidence="6" id="KW-1003">Cell membrane</keyword>
<keyword evidence="6" id="KW-0868">Chloride</keyword>
<dbReference type="InterPro" id="IPR000615">
    <property type="entry name" value="Bestrophin"/>
</dbReference>
<keyword evidence="6" id="KW-0813">Transport</keyword>
<dbReference type="GO" id="GO:0005254">
    <property type="term" value="F:chloride channel activity"/>
    <property type="evidence" value="ECO:0007669"/>
    <property type="project" value="UniProtKB-KW"/>
</dbReference>
<dbReference type="WBParaSite" id="Pan_g9129.t1">
    <property type="protein sequence ID" value="Pan_g9129.t1"/>
    <property type="gene ID" value="Pan_g9129"/>
</dbReference>
<evidence type="ECO:0000256" key="6">
    <source>
        <dbReference type="RuleBase" id="RU363126"/>
    </source>
</evidence>
<reference evidence="8" key="1">
    <citation type="journal article" date="2013" name="Genetics">
        <title>The draft genome and transcriptome of Panagrellus redivivus are shaped by the harsh demands of a free-living lifestyle.</title>
        <authorList>
            <person name="Srinivasan J."/>
            <person name="Dillman A.R."/>
            <person name="Macchietto M.G."/>
            <person name="Heikkinen L."/>
            <person name="Lakso M."/>
            <person name="Fracchia K.M."/>
            <person name="Antoshechkin I."/>
            <person name="Mortazavi A."/>
            <person name="Wong G."/>
            <person name="Sternberg P.W."/>
        </authorList>
    </citation>
    <scope>NUCLEOTIDE SEQUENCE [LARGE SCALE GENOMIC DNA]</scope>
    <source>
        <strain evidence="8">MT8872</strain>
    </source>
</reference>
<name>A0A7E5A232_PANRE</name>
<dbReference type="GO" id="GO:0005886">
    <property type="term" value="C:plasma membrane"/>
    <property type="evidence" value="ECO:0007669"/>
    <property type="project" value="UniProtKB-SubCell"/>
</dbReference>
<sequence>MTVPYTLSISHSSCLTVWRIIARWRGSLWKAILPELCIWTVAYLVIQVIYRFAFNNSIRFYFDYVSKYLNTGMDSYIPMAFILGFFVTIVNNRWMLIMNNLGSIDQAAMTISAYISGDDEETRLLRRTMIRYMVLNQALVMRDISLLVRKRFPDMGSLQTAGLVTSVEIERLSDGRDEFARYWMPIQWAHQHVTVARVLGKIASDAIMNKISGELDRFQYKLNQLLKLDWIPVPLVYPQLVLLFVRMYFFICLISKQFLQAEPVNIWLPVVTMTQFVVYMGWLRVAEDMLNPLGDDDDDFECNSVIDRNLVTGLAIVDAGNEAPPPMERDIFYVVGTPAAGTPLLGSKTSDEVIRSPMVGSIEKAMLLSGVNKMKSPPPTLANDGLRANHALRSIQVRSPEPKREENANKMTKSTEDTVN</sequence>
<dbReference type="InterPro" id="IPR021134">
    <property type="entry name" value="Bestrophin-like"/>
</dbReference>
<feature type="transmembrane region" description="Helical" evidence="6">
    <location>
        <begin position="32"/>
        <end position="53"/>
    </location>
</feature>
<keyword evidence="6" id="KW-0407">Ion channel</keyword>
<protein>
    <recommendedName>
        <fullName evidence="6">Bestrophin homolog</fullName>
    </recommendedName>
</protein>
<dbReference type="PANTHER" id="PTHR10736:SF20">
    <property type="entry name" value="BESTROPHIN HOMOLOG 22"/>
    <property type="match status" value="1"/>
</dbReference>
<keyword evidence="2 6" id="KW-0812">Transmembrane</keyword>
<feature type="transmembrane region" description="Helical" evidence="6">
    <location>
        <begin position="235"/>
        <end position="254"/>
    </location>
</feature>
<dbReference type="GO" id="GO:0034707">
    <property type="term" value="C:chloride channel complex"/>
    <property type="evidence" value="ECO:0007669"/>
    <property type="project" value="UniProtKB-KW"/>
</dbReference>
<evidence type="ECO:0000256" key="7">
    <source>
        <dbReference type="SAM" id="MobiDB-lite"/>
    </source>
</evidence>
<reference evidence="9" key="2">
    <citation type="submission" date="2020-10" db="UniProtKB">
        <authorList>
            <consortium name="WormBaseParasite"/>
        </authorList>
    </citation>
    <scope>IDENTIFICATION</scope>
</reference>
<comment type="function">
    <text evidence="6">Forms chloride channels.</text>
</comment>